<sequence length="124" mass="14140">MPAEALPVQIYIDNRSGKSIKFSHLSIQQRIVCTATYPITYSKEWFQDTLGVGMDIDKIPNGSVHKYIPKFNVPALIPGFEIDRCITLEYALKLDIGFDRITANSSVKNIICTLTVRLFFFFNF</sequence>
<evidence type="ECO:0000313" key="3">
    <source>
        <dbReference type="Proteomes" id="UP000267606"/>
    </source>
</evidence>
<dbReference type="InterPro" id="IPR014752">
    <property type="entry name" value="Arrestin-like_C"/>
</dbReference>
<gene>
    <name evidence="2" type="ORF">OFLC_LOCUS10666</name>
</gene>
<dbReference type="InterPro" id="IPR011022">
    <property type="entry name" value="Arrestin_C-like"/>
</dbReference>
<organism evidence="4">
    <name type="scientific">Onchocerca flexuosa</name>
    <dbReference type="NCBI Taxonomy" id="387005"/>
    <lineage>
        <taxon>Eukaryota</taxon>
        <taxon>Metazoa</taxon>
        <taxon>Ecdysozoa</taxon>
        <taxon>Nematoda</taxon>
        <taxon>Chromadorea</taxon>
        <taxon>Rhabditida</taxon>
        <taxon>Spirurina</taxon>
        <taxon>Spiruromorpha</taxon>
        <taxon>Filarioidea</taxon>
        <taxon>Onchocercidae</taxon>
        <taxon>Onchocerca</taxon>
    </lineage>
</organism>
<protein>
    <submittedName>
        <fullName evidence="4">Arrestin_N domain-containing protein</fullName>
    </submittedName>
</protein>
<dbReference type="InterPro" id="IPR014756">
    <property type="entry name" value="Ig_E-set"/>
</dbReference>
<accession>A0A183HT50</accession>
<dbReference type="WBParaSite" id="OFLC_0001066201-mRNA-1">
    <property type="protein sequence ID" value="OFLC_0001066201-mRNA-1"/>
    <property type="gene ID" value="OFLC_0001066201"/>
</dbReference>
<reference evidence="4" key="1">
    <citation type="submission" date="2016-06" db="UniProtKB">
        <authorList>
            <consortium name="WormBaseParasite"/>
        </authorList>
    </citation>
    <scope>IDENTIFICATION</scope>
</reference>
<dbReference type="Pfam" id="PF02752">
    <property type="entry name" value="Arrestin_C"/>
    <property type="match status" value="1"/>
</dbReference>
<reference evidence="2 3" key="2">
    <citation type="submission" date="2018-11" db="EMBL/GenBank/DDBJ databases">
        <authorList>
            <consortium name="Pathogen Informatics"/>
        </authorList>
    </citation>
    <scope>NUCLEOTIDE SEQUENCE [LARGE SCALE GENOMIC DNA]</scope>
</reference>
<feature type="domain" description="Arrestin C-terminal-like" evidence="1">
    <location>
        <begin position="2"/>
        <end position="119"/>
    </location>
</feature>
<name>A0A183HT50_9BILA</name>
<evidence type="ECO:0000313" key="2">
    <source>
        <dbReference type="EMBL" id="VDO70383.1"/>
    </source>
</evidence>
<keyword evidence="3" id="KW-1185">Reference proteome</keyword>
<evidence type="ECO:0000313" key="4">
    <source>
        <dbReference type="WBParaSite" id="OFLC_0001066201-mRNA-1"/>
    </source>
</evidence>
<dbReference type="Proteomes" id="UP000267606">
    <property type="component" value="Unassembled WGS sequence"/>
</dbReference>
<dbReference type="STRING" id="387005.A0A183HT50"/>
<dbReference type="Gene3D" id="2.60.40.640">
    <property type="match status" value="1"/>
</dbReference>
<proteinExistence type="predicted"/>
<dbReference type="SUPFAM" id="SSF81296">
    <property type="entry name" value="E set domains"/>
    <property type="match status" value="1"/>
</dbReference>
<dbReference type="EMBL" id="UZAJ01014452">
    <property type="protein sequence ID" value="VDO70383.1"/>
    <property type="molecule type" value="Genomic_DNA"/>
</dbReference>
<evidence type="ECO:0000259" key="1">
    <source>
        <dbReference type="Pfam" id="PF02752"/>
    </source>
</evidence>
<dbReference type="AlphaFoldDB" id="A0A183HT50"/>